<organism evidence="2 3">
    <name type="scientific">Granulicella aggregans</name>
    <dbReference type="NCBI Taxonomy" id="474949"/>
    <lineage>
        <taxon>Bacteria</taxon>
        <taxon>Pseudomonadati</taxon>
        <taxon>Acidobacteriota</taxon>
        <taxon>Terriglobia</taxon>
        <taxon>Terriglobales</taxon>
        <taxon>Acidobacteriaceae</taxon>
        <taxon>Granulicella</taxon>
    </lineage>
</organism>
<feature type="transmembrane region" description="Helical" evidence="1">
    <location>
        <begin position="221"/>
        <end position="241"/>
    </location>
</feature>
<feature type="transmembrane region" description="Helical" evidence="1">
    <location>
        <begin position="119"/>
        <end position="138"/>
    </location>
</feature>
<dbReference type="EMBL" id="JACHIP010000001">
    <property type="protein sequence ID" value="MBB5055725.1"/>
    <property type="molecule type" value="Genomic_DNA"/>
</dbReference>
<comment type="caution">
    <text evidence="2">The sequence shown here is derived from an EMBL/GenBank/DDBJ whole genome shotgun (WGS) entry which is preliminary data.</text>
</comment>
<sequence>MRRGPIPLVFYLIPTAAFLAVLPLILHGCSCGHDFDFHLVSWMEAASQFKRGNLHPSWAFSPAWNAGEPRFVFYPPISWSLGAILGLMRWSTAPINYTWIALTASGFAMYSLARTLKVSEHAALIASLVYLANPYMLFTAYERTAYAELLAAAWIPLLLSAILRDRITPLRIAVPVALLWLTNAPAAVMGCYALAVLAVLRMLWQWLDDRSDSRLKATSALALRIFAGLALGLGLAAFYILPAADERRWVQIAMATIEGMRIEDNFLFHHTTDALHDEVLHTASLIAVAILAAALVILATLLVRPTRANASPDTRRHAISLSILGILIGVLLIPASAIFWRIAPEMTFLQFPWRLTAVLAAILCSGLALLLARVSVQSLWLGIFAVIVLPCVMWPAAKAFTQSCDDEDNVAARLAVFRTHMGTDPTDEYTPTNADNEALSHVNPPYWLTEDGNGLPSARGEREGTSPMNFAITTPRDAVVVLNLRVFPAWLIRINGNVSTQRVDRADGLIAVPIKAGRSDIAISYAMTLDRKLGDGITLVALCAAIAIAARRRRISASEPSP</sequence>
<protein>
    <recommendedName>
        <fullName evidence="4">Membrane protein 6-pyruvoyl-tetrahydropterin synthase-related domain-containing protein</fullName>
    </recommendedName>
</protein>
<keyword evidence="1" id="KW-0472">Membrane</keyword>
<keyword evidence="1" id="KW-0812">Transmembrane</keyword>
<feature type="transmembrane region" description="Helical" evidence="1">
    <location>
        <begin position="145"/>
        <end position="164"/>
    </location>
</feature>
<evidence type="ECO:0008006" key="4">
    <source>
        <dbReference type="Google" id="ProtNLM"/>
    </source>
</evidence>
<evidence type="ECO:0000313" key="3">
    <source>
        <dbReference type="Proteomes" id="UP000540989"/>
    </source>
</evidence>
<feature type="transmembrane region" description="Helical" evidence="1">
    <location>
        <begin position="323"/>
        <end position="343"/>
    </location>
</feature>
<name>A0A7W7Z9H8_9BACT</name>
<keyword evidence="3" id="KW-1185">Reference proteome</keyword>
<reference evidence="2 3" key="1">
    <citation type="submission" date="2020-08" db="EMBL/GenBank/DDBJ databases">
        <title>Genomic Encyclopedia of Type Strains, Phase IV (KMG-V): Genome sequencing to study the core and pangenomes of soil and plant-associated prokaryotes.</title>
        <authorList>
            <person name="Whitman W."/>
        </authorList>
    </citation>
    <scope>NUCLEOTIDE SEQUENCE [LARGE SCALE GENOMIC DNA]</scope>
    <source>
        <strain evidence="2 3">M8UP14</strain>
    </source>
</reference>
<dbReference type="AlphaFoldDB" id="A0A7W7Z9H8"/>
<evidence type="ECO:0000313" key="2">
    <source>
        <dbReference type="EMBL" id="MBB5055725.1"/>
    </source>
</evidence>
<dbReference type="RefSeq" id="WP_184213481.1">
    <property type="nucleotide sequence ID" value="NZ_JACHIP010000001.1"/>
</dbReference>
<evidence type="ECO:0000256" key="1">
    <source>
        <dbReference type="SAM" id="Phobius"/>
    </source>
</evidence>
<feature type="transmembrane region" description="Helical" evidence="1">
    <location>
        <begin position="379"/>
        <end position="397"/>
    </location>
</feature>
<proteinExistence type="predicted"/>
<feature type="transmembrane region" description="Helical" evidence="1">
    <location>
        <begin position="283"/>
        <end position="303"/>
    </location>
</feature>
<feature type="transmembrane region" description="Helical" evidence="1">
    <location>
        <begin position="176"/>
        <end position="200"/>
    </location>
</feature>
<feature type="transmembrane region" description="Helical" evidence="1">
    <location>
        <begin position="71"/>
        <end position="88"/>
    </location>
</feature>
<gene>
    <name evidence="2" type="ORF">HDF16_000394</name>
</gene>
<keyword evidence="1" id="KW-1133">Transmembrane helix</keyword>
<accession>A0A7W7Z9H8</accession>
<feature type="transmembrane region" description="Helical" evidence="1">
    <location>
        <begin position="355"/>
        <end position="372"/>
    </location>
</feature>
<feature type="transmembrane region" description="Helical" evidence="1">
    <location>
        <begin position="95"/>
        <end position="113"/>
    </location>
</feature>
<dbReference type="Proteomes" id="UP000540989">
    <property type="component" value="Unassembled WGS sequence"/>
</dbReference>